<protein>
    <submittedName>
        <fullName evidence="1">Uncharacterized protein</fullName>
    </submittedName>
</protein>
<dbReference type="EMBL" id="JANRMS010000191">
    <property type="protein sequence ID" value="KAJ3544514.1"/>
    <property type="molecule type" value="Genomic_DNA"/>
</dbReference>
<sequence length="541" mass="60812">MARIAVFFSRYRPWAISALIVAVFRQVFIHKNYSFHDAAFPMAKYLLAFLSVWAFYTALLYPRFFSPLRHLPQPKGAKFINGHWAESVREPAGLPFRHWSRTIENNGLIRYLHLFNQERLVVTSPEGLKEVLGQNSYDYVKPHLLRAMVGKILGYGLLLSEGDVHKMQRKNLMPAFSFRHIKELYPVFWSKAQELVGGIEKELNEAPEAMVDMADWASRASLDIIGSAGMGHEFKSLADPSIEDTMKMYGSMVKQSRGAKLLTVLQLILPQIITDYLPFQRNMGVLAASKAARATSQRLINAKKVQMAAKEKLSPDIISTALESGHFTDEGLVDTMMTFLAAGHETSAAALTWTIYLLAQHNDVQERLRKEIRENVHGLGDDVDAKKLDGLAYLHAVCQESLRMYAPIPFTVRDAKEDTQILGNFVPRGTMVILCPWAINRAHELWGADADDFNPERWMQPGQANSGGAKNNYAFLTFLHGPRSCIGQKFSLAELMALTCALVGRYEFELPKDYEVGDITDGIVAKPSKGLQVFVKALEGW</sequence>
<evidence type="ECO:0000313" key="2">
    <source>
        <dbReference type="Proteomes" id="UP001148629"/>
    </source>
</evidence>
<keyword evidence="2" id="KW-1185">Reference proteome</keyword>
<dbReference type="Proteomes" id="UP001148629">
    <property type="component" value="Unassembled WGS sequence"/>
</dbReference>
<accession>A0ACC1SQG8</accession>
<gene>
    <name evidence="1" type="ORF">NM208_g3003</name>
</gene>
<evidence type="ECO:0000313" key="1">
    <source>
        <dbReference type="EMBL" id="KAJ3544514.1"/>
    </source>
</evidence>
<proteinExistence type="predicted"/>
<organism evidence="1 2">
    <name type="scientific">Fusarium decemcellulare</name>
    <dbReference type="NCBI Taxonomy" id="57161"/>
    <lineage>
        <taxon>Eukaryota</taxon>
        <taxon>Fungi</taxon>
        <taxon>Dikarya</taxon>
        <taxon>Ascomycota</taxon>
        <taxon>Pezizomycotina</taxon>
        <taxon>Sordariomycetes</taxon>
        <taxon>Hypocreomycetidae</taxon>
        <taxon>Hypocreales</taxon>
        <taxon>Nectriaceae</taxon>
        <taxon>Fusarium</taxon>
        <taxon>Fusarium decemcellulare species complex</taxon>
    </lineage>
</organism>
<reference evidence="1" key="1">
    <citation type="submission" date="2022-08" db="EMBL/GenBank/DDBJ databases">
        <title>Genome Sequence of Fusarium decemcellulare.</title>
        <authorList>
            <person name="Buettner E."/>
        </authorList>
    </citation>
    <scope>NUCLEOTIDE SEQUENCE</scope>
    <source>
        <strain evidence="1">Babe19</strain>
    </source>
</reference>
<name>A0ACC1SQG8_9HYPO</name>
<comment type="caution">
    <text evidence="1">The sequence shown here is derived from an EMBL/GenBank/DDBJ whole genome shotgun (WGS) entry which is preliminary data.</text>
</comment>